<evidence type="ECO:0000313" key="2">
    <source>
        <dbReference type="EMBL" id="AEX85248.1"/>
    </source>
</evidence>
<dbReference type="AlphaFoldDB" id="H2J6Y3"/>
<reference evidence="2 3" key="1">
    <citation type="journal article" date="2012" name="J. Bacteriol.">
        <title>Complete Genome Sequence of the Thermophilic, Piezophilic, Heterotrophic Bacterium Marinitoga piezophila KA3.</title>
        <authorList>
            <person name="Lucas S."/>
            <person name="Han J."/>
            <person name="Lapidus A."/>
            <person name="Cheng J.F."/>
            <person name="Goodwin L.A."/>
            <person name="Pitluck S."/>
            <person name="Peters L."/>
            <person name="Mikhailova N."/>
            <person name="Teshima H."/>
            <person name="Detter J.C."/>
            <person name="Han C."/>
            <person name="Tapia R."/>
            <person name="Land M."/>
            <person name="Hauser L."/>
            <person name="Kyrpides N.C."/>
            <person name="Ivanova N."/>
            <person name="Pagani I."/>
            <person name="Vannier P."/>
            <person name="Oger P."/>
            <person name="Bartlett D.H."/>
            <person name="Noll K.M."/>
            <person name="Woyke T."/>
            <person name="Jebbar M."/>
        </authorList>
    </citation>
    <scope>NUCLEOTIDE SEQUENCE [LARGE SCALE GENOMIC DNA]</scope>
    <source>
        <strain evidence="3">DSM 14283 / JCM 11233 / KA3</strain>
    </source>
</reference>
<sequence length="437" mass="51504">MEYPGFSSNNFRSVDMRDLILVLNDFSYGELKFFIDYSLFSAKISGILSKKLNLNDGGKNYIKGLMIGFGYIFLSKFLDINDFLILFENKDTQEAALFISHVFYTSIMKMESLENESEILYILKENNLNKSYFELETINILTVSHELSKMYVFDKYLKREAYEKTLENIIDYTRKFNIDNEVKIALLDIFRDPWEMSIIFSDDPYPELFIDREIALLRGEELMNAMKLLTFLVDYRSRFTRKHSFRVSNIARDIGKEILGEYEGFKLMISGLLHDIGKIYVPLKILEKPGFFNDFERKIMNTHSVRTYLMLKKINGLNEFAEVSLLHHEKLDGSGYPHRYKSNEIPMEVRILTFADILSALTEERPYKNPYTIKEAMSILYQETKEGKLDTIVYKKVDNMVKNGYRIIDEDIIESLLKEEKYNIIKEKINILKEKIY</sequence>
<gene>
    <name evidence="2" type="ordered locus">Marpi_0831</name>
</gene>
<reference evidence="3" key="2">
    <citation type="submission" date="2012-01" db="EMBL/GenBank/DDBJ databases">
        <title>Complete sequence of chromosome of Marinitoga piezophila KA3.</title>
        <authorList>
            <person name="Lucas S."/>
            <person name="Han J."/>
            <person name="Lapidus A."/>
            <person name="Cheng J.-F."/>
            <person name="Goodwin L."/>
            <person name="Pitluck S."/>
            <person name="Peters L."/>
            <person name="Mikhailova N."/>
            <person name="Teshima H."/>
            <person name="Detter J.C."/>
            <person name="Han C."/>
            <person name="Tapia R."/>
            <person name="Land M."/>
            <person name="Hauser L."/>
            <person name="Kyrpides N."/>
            <person name="Ivanova N."/>
            <person name="Pagani I."/>
            <person name="Jebbar M."/>
            <person name="Vannier P."/>
            <person name="Oger P."/>
            <person name="Cario A."/>
            <person name="Bartlett D."/>
            <person name="Noll K.M."/>
            <person name="Woyke T."/>
        </authorList>
    </citation>
    <scope>NUCLEOTIDE SEQUENCE [LARGE SCALE GENOMIC DNA]</scope>
    <source>
        <strain evidence="3">DSM 14283 / JCM 11233 / KA3</strain>
    </source>
</reference>
<keyword evidence="3" id="KW-1185">Reference proteome</keyword>
<proteinExistence type="predicted"/>
<dbReference type="SUPFAM" id="SSF109604">
    <property type="entry name" value="HD-domain/PDEase-like"/>
    <property type="match status" value="1"/>
</dbReference>
<evidence type="ECO:0000313" key="3">
    <source>
        <dbReference type="Proteomes" id="UP000007161"/>
    </source>
</evidence>
<dbReference type="Proteomes" id="UP000007161">
    <property type="component" value="Chromosome"/>
</dbReference>
<dbReference type="STRING" id="443254.Marpi_0831"/>
<dbReference type="PANTHER" id="PTHR43155">
    <property type="entry name" value="CYCLIC DI-GMP PHOSPHODIESTERASE PA4108-RELATED"/>
    <property type="match status" value="1"/>
</dbReference>
<dbReference type="GO" id="GO:0009214">
    <property type="term" value="P:cyclic nucleotide catabolic process"/>
    <property type="evidence" value="ECO:0007669"/>
    <property type="project" value="TreeGrafter"/>
</dbReference>
<accession>H2J6Y3</accession>
<dbReference type="EMBL" id="CP003257">
    <property type="protein sequence ID" value="AEX85248.1"/>
    <property type="molecule type" value="Genomic_DNA"/>
</dbReference>
<dbReference type="PANTHER" id="PTHR43155:SF1">
    <property type="entry name" value="3'3'-CGAMP-SPECIFIC PHOSPHODIESTERASE 1"/>
    <property type="match status" value="1"/>
</dbReference>
<name>H2J6Y3_MARPK</name>
<dbReference type="GO" id="GO:0004112">
    <property type="term" value="F:cyclic-nucleotide phosphodiesterase activity"/>
    <property type="evidence" value="ECO:0007669"/>
    <property type="project" value="TreeGrafter"/>
</dbReference>
<dbReference type="HOGENOM" id="CLU_040286_3_0_0"/>
<dbReference type="CDD" id="cd00077">
    <property type="entry name" value="HDc"/>
    <property type="match status" value="1"/>
</dbReference>
<dbReference type="InterPro" id="IPR003607">
    <property type="entry name" value="HD/PDEase_dom"/>
</dbReference>
<dbReference type="RefSeq" id="WP_014296320.1">
    <property type="nucleotide sequence ID" value="NC_016751.1"/>
</dbReference>
<dbReference type="Gene3D" id="1.10.3210.10">
    <property type="entry name" value="Hypothetical protein af1432"/>
    <property type="match status" value="1"/>
</dbReference>
<protein>
    <submittedName>
        <fullName evidence="2">HD-GYP domain-containing protein</fullName>
    </submittedName>
</protein>
<dbReference type="InterPro" id="IPR037522">
    <property type="entry name" value="HD_GYP_dom"/>
</dbReference>
<dbReference type="OrthoDB" id="9804747at2"/>
<dbReference type="KEGG" id="mpz:Marpi_0831"/>
<organism evidence="2 3">
    <name type="scientific">Marinitoga piezophila (strain DSM 14283 / JCM 11233 / KA3)</name>
    <dbReference type="NCBI Taxonomy" id="443254"/>
    <lineage>
        <taxon>Bacteria</taxon>
        <taxon>Thermotogati</taxon>
        <taxon>Thermotogota</taxon>
        <taxon>Thermotogae</taxon>
        <taxon>Petrotogales</taxon>
        <taxon>Petrotogaceae</taxon>
        <taxon>Marinitoga</taxon>
    </lineage>
</organism>
<feature type="domain" description="HD-GYP" evidence="1">
    <location>
        <begin position="218"/>
        <end position="409"/>
    </location>
</feature>
<dbReference type="PROSITE" id="PS51832">
    <property type="entry name" value="HD_GYP"/>
    <property type="match status" value="1"/>
</dbReference>
<evidence type="ECO:0000259" key="1">
    <source>
        <dbReference type="PROSITE" id="PS51832"/>
    </source>
</evidence>
<dbReference type="SMART" id="SM00471">
    <property type="entry name" value="HDc"/>
    <property type="match status" value="1"/>
</dbReference>
<dbReference type="eggNOG" id="COG2206">
    <property type="taxonomic scope" value="Bacteria"/>
</dbReference>
<dbReference type="Pfam" id="PF13487">
    <property type="entry name" value="HD_5"/>
    <property type="match status" value="1"/>
</dbReference>